<dbReference type="NCBIfam" id="TIGR01406">
    <property type="entry name" value="dnaQ_proteo"/>
    <property type="match status" value="1"/>
</dbReference>
<dbReference type="Pfam" id="PF00929">
    <property type="entry name" value="RNase_T"/>
    <property type="match status" value="1"/>
</dbReference>
<dbReference type="AlphaFoldDB" id="A0A1H9HWS8"/>
<comment type="cofactor">
    <cofactor evidence="17">
        <name>Mg(2+)</name>
        <dbReference type="ChEBI" id="CHEBI:18420"/>
    </cofactor>
    <cofactor evidence="17">
        <name>Mn(2+)</name>
        <dbReference type="ChEBI" id="CHEBI:29035"/>
    </cofactor>
    <text evidence="17">Binds 2 divalent metal cations. Magnesium or manganese.</text>
</comment>
<name>A0A1H9HWS8_9GAMM</name>
<feature type="binding site" evidence="16">
    <location>
        <position position="7"/>
    </location>
    <ligand>
        <name>substrate</name>
    </ligand>
</feature>
<keyword evidence="21" id="KW-1185">Reference proteome</keyword>
<evidence type="ECO:0000256" key="15">
    <source>
        <dbReference type="PIRSR" id="PIRSR606309-1"/>
    </source>
</evidence>
<dbReference type="RefSeq" id="WP_093286430.1">
    <property type="nucleotide sequence ID" value="NZ_FOFS01000009.1"/>
</dbReference>
<evidence type="ECO:0000256" key="11">
    <source>
        <dbReference type="ARBA" id="ARBA00022842"/>
    </source>
</evidence>
<feature type="binding site" evidence="16">
    <location>
        <position position="9"/>
    </location>
    <ligand>
        <name>substrate</name>
    </ligand>
</feature>
<protein>
    <recommendedName>
        <fullName evidence="3 18">DNA polymerase III subunit epsilon</fullName>
        <ecNumber evidence="2 18">2.7.7.7</ecNumber>
    </recommendedName>
</protein>
<comment type="subunit">
    <text evidence="18">DNA polymerase III contains a core (composed of alpha, epsilon and theta chains) that associates with a tau subunit. This core dimerizes to form the POLIII' complex. PolIII' associates with the gamma complex (composed of gamma, delta, delta', psi and chi chains) and with the beta chain to form the complete DNA polymerase III complex.</text>
</comment>
<evidence type="ECO:0000256" key="4">
    <source>
        <dbReference type="ARBA" id="ARBA00022679"/>
    </source>
</evidence>
<evidence type="ECO:0000256" key="13">
    <source>
        <dbReference type="ARBA" id="ARBA00023211"/>
    </source>
</evidence>
<evidence type="ECO:0000256" key="7">
    <source>
        <dbReference type="ARBA" id="ARBA00022722"/>
    </source>
</evidence>
<comment type="cofactor">
    <cofactor evidence="1 18">
        <name>Mn(2+)</name>
        <dbReference type="ChEBI" id="CHEBI:29035"/>
    </cofactor>
</comment>
<dbReference type="FunFam" id="3.30.420.10:FF:000012">
    <property type="entry name" value="DNA polymerase III subunit epsilon"/>
    <property type="match status" value="1"/>
</dbReference>
<comment type="function">
    <text evidence="18">DNA polymerase III is a complex, multichain enzyme responsible for most of the replicative synthesis in bacteria. The epsilon subunit contain the editing function and is a proofreading 3'-5' exonuclease.</text>
</comment>
<evidence type="ECO:0000256" key="12">
    <source>
        <dbReference type="ARBA" id="ARBA00022932"/>
    </source>
</evidence>
<dbReference type="EMBL" id="FOFS01000009">
    <property type="protein sequence ID" value="SEQ66786.1"/>
    <property type="molecule type" value="Genomic_DNA"/>
</dbReference>
<evidence type="ECO:0000256" key="9">
    <source>
        <dbReference type="ARBA" id="ARBA00022801"/>
    </source>
</evidence>
<keyword evidence="5 18" id="KW-0548">Nucleotidyltransferase</keyword>
<feature type="binding site" evidence="17">
    <location>
        <position position="9"/>
    </location>
    <ligand>
        <name>a divalent metal cation</name>
        <dbReference type="ChEBI" id="CHEBI:60240"/>
        <label>1</label>
        <note>catalytic</note>
    </ligand>
</feature>
<dbReference type="Proteomes" id="UP000199233">
    <property type="component" value="Unassembled WGS sequence"/>
</dbReference>
<feature type="binding site" evidence="17">
    <location>
        <position position="7"/>
    </location>
    <ligand>
        <name>a divalent metal cation</name>
        <dbReference type="ChEBI" id="CHEBI:60240"/>
        <label>1</label>
        <note>catalytic</note>
    </ligand>
</feature>
<keyword evidence="4 18" id="KW-0808">Transferase</keyword>
<dbReference type="SUPFAM" id="SSF53098">
    <property type="entry name" value="Ribonuclease H-like"/>
    <property type="match status" value="1"/>
</dbReference>
<feature type="domain" description="Exonuclease" evidence="19">
    <location>
        <begin position="2"/>
        <end position="174"/>
    </location>
</feature>
<feature type="binding site" evidence="17">
    <location>
        <position position="157"/>
    </location>
    <ligand>
        <name>a divalent metal cation</name>
        <dbReference type="ChEBI" id="CHEBI:60240"/>
        <label>1</label>
        <note>catalytic</note>
    </ligand>
</feature>
<comment type="catalytic activity">
    <reaction evidence="14 18">
        <text>DNA(n) + a 2'-deoxyribonucleoside 5'-triphosphate = DNA(n+1) + diphosphate</text>
        <dbReference type="Rhea" id="RHEA:22508"/>
        <dbReference type="Rhea" id="RHEA-COMP:17339"/>
        <dbReference type="Rhea" id="RHEA-COMP:17340"/>
        <dbReference type="ChEBI" id="CHEBI:33019"/>
        <dbReference type="ChEBI" id="CHEBI:61560"/>
        <dbReference type="ChEBI" id="CHEBI:173112"/>
        <dbReference type="EC" id="2.7.7.7"/>
    </reaction>
</comment>
<reference evidence="20 21" key="1">
    <citation type="submission" date="2016-10" db="EMBL/GenBank/DDBJ databases">
        <authorList>
            <person name="de Groot N.N."/>
        </authorList>
    </citation>
    <scope>NUCLEOTIDE SEQUENCE [LARGE SCALE GENOMIC DNA]</scope>
    <source>
        <strain evidence="20 21">DSM 25927</strain>
    </source>
</reference>
<dbReference type="InterPro" id="IPR013520">
    <property type="entry name" value="Ribonucl_H"/>
</dbReference>
<keyword evidence="10 18" id="KW-0269">Exonuclease</keyword>
<proteinExistence type="predicted"/>
<sequence length="238" mass="26553">MRQIVLDTETTGLEVDLGHRIIEIGCIELKNRRPTQNNFHRFLNPEREIDAGAVKVHGISNERVAKEPRFAELAKEIWDYLAGAELVIHNATFDMGFLNAEFARVGFAQRLDEVCTVTDTVAMARRLHPGQKVNLDALCKRYGIDNSHREYHGALLDARLLADVYLAMTGGQSKLTLDDEASGERRRSRFAELLGIRDAPLPVLGASSEELAAHQARLKKIAGKGKCLWKSDLPVEKA</sequence>
<dbReference type="PANTHER" id="PTHR30231">
    <property type="entry name" value="DNA POLYMERASE III SUBUNIT EPSILON"/>
    <property type="match status" value="1"/>
</dbReference>
<keyword evidence="6 18" id="KW-0235">DNA replication</keyword>
<evidence type="ECO:0000256" key="18">
    <source>
        <dbReference type="RuleBase" id="RU364087"/>
    </source>
</evidence>
<evidence type="ECO:0000256" key="8">
    <source>
        <dbReference type="ARBA" id="ARBA00022723"/>
    </source>
</evidence>
<evidence type="ECO:0000256" key="2">
    <source>
        <dbReference type="ARBA" id="ARBA00012417"/>
    </source>
</evidence>
<evidence type="ECO:0000313" key="20">
    <source>
        <dbReference type="EMBL" id="SEQ66786.1"/>
    </source>
</evidence>
<evidence type="ECO:0000313" key="21">
    <source>
        <dbReference type="Proteomes" id="UP000199233"/>
    </source>
</evidence>
<keyword evidence="7 18" id="KW-0540">Nuclease</keyword>
<dbReference type="NCBIfam" id="NF004316">
    <property type="entry name" value="PRK05711.1"/>
    <property type="match status" value="1"/>
</dbReference>
<dbReference type="STRING" id="489703.SAMN04488038_10966"/>
<accession>A0A1H9HWS8</accession>
<evidence type="ECO:0000256" key="6">
    <source>
        <dbReference type="ARBA" id="ARBA00022705"/>
    </source>
</evidence>
<evidence type="ECO:0000256" key="3">
    <source>
        <dbReference type="ARBA" id="ARBA00020352"/>
    </source>
</evidence>
<feature type="binding site" evidence="16">
    <location>
        <position position="157"/>
    </location>
    <ligand>
        <name>substrate</name>
    </ligand>
</feature>
<dbReference type="InterPro" id="IPR036397">
    <property type="entry name" value="RNaseH_sf"/>
</dbReference>
<evidence type="ECO:0000256" key="1">
    <source>
        <dbReference type="ARBA" id="ARBA00001936"/>
    </source>
</evidence>
<dbReference type="EC" id="2.7.7.7" evidence="2 18"/>
<evidence type="ECO:0000256" key="5">
    <source>
        <dbReference type="ARBA" id="ARBA00022695"/>
    </source>
</evidence>
<keyword evidence="8 17" id="KW-0479">Metal-binding</keyword>
<dbReference type="GO" id="GO:0005829">
    <property type="term" value="C:cytosol"/>
    <property type="evidence" value="ECO:0007669"/>
    <property type="project" value="TreeGrafter"/>
</dbReference>
<keyword evidence="11 17" id="KW-0460">Magnesium</keyword>
<evidence type="ECO:0000259" key="19">
    <source>
        <dbReference type="SMART" id="SM00479"/>
    </source>
</evidence>
<keyword evidence="9 18" id="KW-0378">Hydrolase</keyword>
<dbReference type="GO" id="GO:0003677">
    <property type="term" value="F:DNA binding"/>
    <property type="evidence" value="ECO:0007669"/>
    <property type="project" value="InterPro"/>
</dbReference>
<gene>
    <name evidence="18" type="primary">dnaQ</name>
    <name evidence="20" type="ORF">SAMN04488038_10966</name>
</gene>
<dbReference type="Gene3D" id="3.30.420.10">
    <property type="entry name" value="Ribonuclease H-like superfamily/Ribonuclease H"/>
    <property type="match status" value="1"/>
</dbReference>
<evidence type="ECO:0000256" key="14">
    <source>
        <dbReference type="ARBA" id="ARBA00049244"/>
    </source>
</evidence>
<dbReference type="NCBIfam" id="TIGR00573">
    <property type="entry name" value="dnaq"/>
    <property type="match status" value="1"/>
</dbReference>
<dbReference type="GO" id="GO:0045004">
    <property type="term" value="P:DNA replication proofreading"/>
    <property type="evidence" value="ECO:0007669"/>
    <property type="project" value="TreeGrafter"/>
</dbReference>
<dbReference type="GO" id="GO:0003887">
    <property type="term" value="F:DNA-directed DNA polymerase activity"/>
    <property type="evidence" value="ECO:0007669"/>
    <property type="project" value="UniProtKB-KW"/>
</dbReference>
<evidence type="ECO:0000256" key="10">
    <source>
        <dbReference type="ARBA" id="ARBA00022839"/>
    </source>
</evidence>
<organism evidence="20 21">
    <name type="scientific">Solimonas aquatica</name>
    <dbReference type="NCBI Taxonomy" id="489703"/>
    <lineage>
        <taxon>Bacteria</taxon>
        <taxon>Pseudomonadati</taxon>
        <taxon>Pseudomonadota</taxon>
        <taxon>Gammaproteobacteria</taxon>
        <taxon>Nevskiales</taxon>
        <taxon>Nevskiaceae</taxon>
        <taxon>Solimonas</taxon>
    </lineage>
</organism>
<dbReference type="GO" id="GO:0046872">
    <property type="term" value="F:metal ion binding"/>
    <property type="evidence" value="ECO:0007669"/>
    <property type="project" value="UniProtKB-KW"/>
</dbReference>
<evidence type="ECO:0000256" key="17">
    <source>
        <dbReference type="PIRSR" id="PIRSR606309-3"/>
    </source>
</evidence>
<keyword evidence="13 17" id="KW-0464">Manganese</keyword>
<dbReference type="InterPro" id="IPR012337">
    <property type="entry name" value="RNaseH-like_sf"/>
</dbReference>
<evidence type="ECO:0000256" key="16">
    <source>
        <dbReference type="PIRSR" id="PIRSR606309-2"/>
    </source>
</evidence>
<dbReference type="PANTHER" id="PTHR30231:SF41">
    <property type="entry name" value="DNA POLYMERASE III SUBUNIT EPSILON"/>
    <property type="match status" value="1"/>
</dbReference>
<dbReference type="GO" id="GO:0008408">
    <property type="term" value="F:3'-5' exonuclease activity"/>
    <property type="evidence" value="ECO:0007669"/>
    <property type="project" value="TreeGrafter"/>
</dbReference>
<dbReference type="InterPro" id="IPR006054">
    <property type="entry name" value="DnaQ"/>
</dbReference>
<feature type="active site" description="Proton acceptor" evidence="15">
    <location>
        <position position="152"/>
    </location>
</feature>
<dbReference type="CDD" id="cd06131">
    <property type="entry name" value="DNA_pol_III_epsilon_Ecoli_like"/>
    <property type="match status" value="1"/>
</dbReference>
<keyword evidence="12 18" id="KW-0239">DNA-directed DNA polymerase</keyword>
<dbReference type="OrthoDB" id="9804290at2"/>
<dbReference type="SMART" id="SM00479">
    <property type="entry name" value="EXOIII"/>
    <property type="match status" value="1"/>
</dbReference>
<dbReference type="InterPro" id="IPR006309">
    <property type="entry name" value="DnaQ_proteo"/>
</dbReference>
<feature type="binding site" evidence="16">
    <location>
        <position position="57"/>
    </location>
    <ligand>
        <name>substrate</name>
    </ligand>
</feature>